<proteinExistence type="predicted"/>
<keyword evidence="4" id="KW-1185">Reference proteome</keyword>
<keyword evidence="1" id="KW-1133">Transmembrane helix</keyword>
<dbReference type="EMBL" id="JAINUF010000010">
    <property type="protein sequence ID" value="KAJ8347643.1"/>
    <property type="molecule type" value="Genomic_DNA"/>
</dbReference>
<gene>
    <name evidence="3" type="ORF">SKAU_G00262320</name>
</gene>
<name>A0A9Q1EYQ4_SYNKA</name>
<feature type="domain" description="Ig-like" evidence="2">
    <location>
        <begin position="58"/>
        <end position="136"/>
    </location>
</feature>
<organism evidence="3 4">
    <name type="scientific">Synaphobranchus kaupii</name>
    <name type="common">Kaup's arrowtooth eel</name>
    <dbReference type="NCBI Taxonomy" id="118154"/>
    <lineage>
        <taxon>Eukaryota</taxon>
        <taxon>Metazoa</taxon>
        <taxon>Chordata</taxon>
        <taxon>Craniata</taxon>
        <taxon>Vertebrata</taxon>
        <taxon>Euteleostomi</taxon>
        <taxon>Actinopterygii</taxon>
        <taxon>Neopterygii</taxon>
        <taxon>Teleostei</taxon>
        <taxon>Anguilliformes</taxon>
        <taxon>Synaphobranchidae</taxon>
        <taxon>Synaphobranchus</taxon>
    </lineage>
</organism>
<sequence length="187" mass="20807">MLRTSKQCMEAHLPCTSELYANATFTVIWRRNGALSKVIPPPTVEKFYKVKLHIEGPPHVIIEQQTSNKSGCLWLLCELDGLDSTEVNLTWSQNGQSIPETTSSLHLCKPDWSEGDTFTCNISQSSNYTGLSANITITQTHSRVVCQAVSLVLISVGTLTGTLTLNSALFFKWRSPKRKPNGHRHVH</sequence>
<keyword evidence="1" id="KW-0812">Transmembrane</keyword>
<comment type="caution">
    <text evidence="3">The sequence shown here is derived from an EMBL/GenBank/DDBJ whole genome shotgun (WGS) entry which is preliminary data.</text>
</comment>
<evidence type="ECO:0000256" key="1">
    <source>
        <dbReference type="SAM" id="Phobius"/>
    </source>
</evidence>
<dbReference type="OrthoDB" id="8893416at2759"/>
<dbReference type="InterPro" id="IPR007110">
    <property type="entry name" value="Ig-like_dom"/>
</dbReference>
<dbReference type="SUPFAM" id="SSF48726">
    <property type="entry name" value="Immunoglobulin"/>
    <property type="match status" value="1"/>
</dbReference>
<accession>A0A9Q1EYQ4</accession>
<dbReference type="InterPro" id="IPR036179">
    <property type="entry name" value="Ig-like_dom_sf"/>
</dbReference>
<feature type="transmembrane region" description="Helical" evidence="1">
    <location>
        <begin position="148"/>
        <end position="171"/>
    </location>
</feature>
<evidence type="ECO:0000313" key="4">
    <source>
        <dbReference type="Proteomes" id="UP001152622"/>
    </source>
</evidence>
<keyword evidence="1" id="KW-0472">Membrane</keyword>
<reference evidence="3" key="1">
    <citation type="journal article" date="2023" name="Science">
        <title>Genome structures resolve the early diversification of teleost fishes.</title>
        <authorList>
            <person name="Parey E."/>
            <person name="Louis A."/>
            <person name="Montfort J."/>
            <person name="Bouchez O."/>
            <person name="Roques C."/>
            <person name="Iampietro C."/>
            <person name="Lluch J."/>
            <person name="Castinel A."/>
            <person name="Donnadieu C."/>
            <person name="Desvignes T."/>
            <person name="Floi Bucao C."/>
            <person name="Jouanno E."/>
            <person name="Wen M."/>
            <person name="Mejri S."/>
            <person name="Dirks R."/>
            <person name="Jansen H."/>
            <person name="Henkel C."/>
            <person name="Chen W.J."/>
            <person name="Zahm M."/>
            <person name="Cabau C."/>
            <person name="Klopp C."/>
            <person name="Thompson A.W."/>
            <person name="Robinson-Rechavi M."/>
            <person name="Braasch I."/>
            <person name="Lecointre G."/>
            <person name="Bobe J."/>
            <person name="Postlethwait J.H."/>
            <person name="Berthelot C."/>
            <person name="Roest Crollius H."/>
            <person name="Guiguen Y."/>
        </authorList>
    </citation>
    <scope>NUCLEOTIDE SEQUENCE</scope>
    <source>
        <strain evidence="3">WJC10195</strain>
    </source>
</reference>
<evidence type="ECO:0000313" key="3">
    <source>
        <dbReference type="EMBL" id="KAJ8347643.1"/>
    </source>
</evidence>
<dbReference type="AlphaFoldDB" id="A0A9Q1EYQ4"/>
<dbReference type="PROSITE" id="PS50835">
    <property type="entry name" value="IG_LIKE"/>
    <property type="match status" value="1"/>
</dbReference>
<protein>
    <recommendedName>
        <fullName evidence="2">Ig-like domain-containing protein</fullName>
    </recommendedName>
</protein>
<dbReference type="Proteomes" id="UP001152622">
    <property type="component" value="Chromosome 10"/>
</dbReference>
<evidence type="ECO:0000259" key="2">
    <source>
        <dbReference type="PROSITE" id="PS50835"/>
    </source>
</evidence>